<comment type="caution">
    <text evidence="4">The sequence shown here is derived from an EMBL/GenBank/DDBJ whole genome shotgun (WGS) entry which is preliminary data.</text>
</comment>
<keyword evidence="1" id="KW-0482">Metalloprotease</keyword>
<evidence type="ECO:0000259" key="2">
    <source>
        <dbReference type="Pfam" id="PF07171"/>
    </source>
</evidence>
<dbReference type="RefSeq" id="WP_127786975.1">
    <property type="nucleotide sequence ID" value="NZ_SACL01000002.1"/>
</dbReference>
<gene>
    <name evidence="4" type="ORF">EOD42_08045</name>
</gene>
<dbReference type="InterPro" id="IPR015995">
    <property type="entry name" value="MlrC_N"/>
</dbReference>
<comment type="similarity">
    <text evidence="1">Belongs to the peptidase M81 family.</text>
</comment>
<dbReference type="OrthoDB" id="9782658at2"/>
<dbReference type="GO" id="GO:0008237">
    <property type="term" value="F:metallopeptidase activity"/>
    <property type="evidence" value="ECO:0007669"/>
    <property type="project" value="UniProtKB-KW"/>
</dbReference>
<dbReference type="InterPro" id="IPR010799">
    <property type="entry name" value="MlrC_C"/>
</dbReference>
<dbReference type="PIRSF" id="PIRSF012702">
    <property type="entry name" value="UCP012702"/>
    <property type="match status" value="1"/>
</dbReference>
<protein>
    <recommendedName>
        <fullName evidence="1">Microcystinase C</fullName>
        <shortName evidence="1">MlrC</shortName>
    </recommendedName>
</protein>
<comment type="cofactor">
    <cofactor evidence="1">
        <name>Zn(2+)</name>
        <dbReference type="ChEBI" id="CHEBI:29105"/>
    </cofactor>
    <text evidence="1">Binds 1 zinc ion per subunit.</text>
</comment>
<feature type="domain" description="Microcystin LR degradation protein MlrC N-terminal" evidence="3">
    <location>
        <begin position="3"/>
        <end position="289"/>
    </location>
</feature>
<evidence type="ECO:0000313" key="4">
    <source>
        <dbReference type="EMBL" id="RVT97746.1"/>
    </source>
</evidence>
<keyword evidence="1" id="KW-0479">Metal-binding</keyword>
<dbReference type="GO" id="GO:0046872">
    <property type="term" value="F:metal ion binding"/>
    <property type="evidence" value="ECO:0007669"/>
    <property type="project" value="UniProtKB-KW"/>
</dbReference>
<evidence type="ECO:0000313" key="5">
    <source>
        <dbReference type="Proteomes" id="UP000282957"/>
    </source>
</evidence>
<organism evidence="4 5">
    <name type="scientific">Rhodovarius crocodyli</name>
    <dbReference type="NCBI Taxonomy" id="1979269"/>
    <lineage>
        <taxon>Bacteria</taxon>
        <taxon>Pseudomonadati</taxon>
        <taxon>Pseudomonadota</taxon>
        <taxon>Alphaproteobacteria</taxon>
        <taxon>Acetobacterales</taxon>
        <taxon>Roseomonadaceae</taxon>
        <taxon>Rhodovarius</taxon>
    </lineage>
</organism>
<dbReference type="Pfam" id="PF07171">
    <property type="entry name" value="MlrC_C"/>
    <property type="match status" value="1"/>
</dbReference>
<dbReference type="EMBL" id="SACL01000002">
    <property type="protein sequence ID" value="RVT97746.1"/>
    <property type="molecule type" value="Genomic_DNA"/>
</dbReference>
<name>A0A437MJG1_9PROT</name>
<feature type="domain" description="Microcystin LR degradation protein MlrC C-terminal" evidence="2">
    <location>
        <begin position="299"/>
        <end position="464"/>
    </location>
</feature>
<accession>A0A437MJG1</accession>
<dbReference type="Pfam" id="PF07364">
    <property type="entry name" value="DUF1485"/>
    <property type="match status" value="1"/>
</dbReference>
<evidence type="ECO:0000256" key="1">
    <source>
        <dbReference type="PIRNR" id="PIRNR012702"/>
    </source>
</evidence>
<sequence length="491" mass="52655">MTRIYTASIGTESNTFSPVPTCRDDYAQSVLYGPGEHPDDGPKQCTAQLWVARHRAAKDGFTLVEGSCFHASPGGRTNRADYEAMRDTILSEIADALPLDALLLGMHGAMAAFGYDDVEGDLLERARALVGPGCVIGVELDPHCHLTLKRVGLSDIIVMYKEYPHTDTVARAHELLDFVLGTLAGRLRPVMSVFDCRQIGSFPTTHPLMRAFVDRATGFEGKDGILSVSIGHCYPYADVPEMGCRLLVVADGDKAAADRVATLLGQEFAALRGVTTPRFHGVDEGIDAALAMPGQPIAVTDASDNAGGGGPSDNTTILRRMIEKGVTNVALGPLYDPVAVRTCFAAGLGAEFPLRFGGKTGPASGQPIDAMVKVTGLARDATQTYGSTQSELGDLAAIRIGGIDVVLNSARTQALGRELFTHVGIDPTQRKLLVLKSSNHFRAHYDPILAGVLHIHSDGLLRRDDYRLIDYQNVQRPIWPLDEDAVGELIA</sequence>
<dbReference type="InterPro" id="IPR009197">
    <property type="entry name" value="MlrC"/>
</dbReference>
<dbReference type="AlphaFoldDB" id="A0A437MJG1"/>
<dbReference type="Proteomes" id="UP000282957">
    <property type="component" value="Unassembled WGS sequence"/>
</dbReference>
<comment type="function">
    <text evidence="1">Involved in peptidolytic degradation of cyclic heptapeptide hepatotoxin microcystin (MC).</text>
</comment>
<keyword evidence="5" id="KW-1185">Reference proteome</keyword>
<proteinExistence type="inferred from homology"/>
<dbReference type="GO" id="GO:0006508">
    <property type="term" value="P:proteolysis"/>
    <property type="evidence" value="ECO:0007669"/>
    <property type="project" value="UniProtKB-KW"/>
</dbReference>
<keyword evidence="1" id="KW-0645">Protease</keyword>
<evidence type="ECO:0000259" key="3">
    <source>
        <dbReference type="Pfam" id="PF07364"/>
    </source>
</evidence>
<keyword evidence="1" id="KW-0378">Hydrolase</keyword>
<reference evidence="4 5" key="1">
    <citation type="submission" date="2019-01" db="EMBL/GenBank/DDBJ databases">
        <authorList>
            <person name="Chen W.-M."/>
        </authorList>
    </citation>
    <scope>NUCLEOTIDE SEQUENCE [LARGE SCALE GENOMIC DNA]</scope>
    <source>
        <strain evidence="4 5">CCP-6</strain>
    </source>
</reference>